<reference evidence="2" key="1">
    <citation type="journal article" date="2015" name="Proc. Natl. Acad. Sci. U.S.A.">
        <title>Bacterial clade with the ribosomal RNA operon on a small plasmid rather than the chromosome.</title>
        <authorList>
            <person name="Anda M."/>
            <person name="Ohtsubo Y."/>
            <person name="Okubo T."/>
            <person name="Sugawara M."/>
            <person name="Nagata Y."/>
            <person name="Tsuda M."/>
            <person name="Minamisawa K."/>
            <person name="Mitsui H."/>
        </authorList>
    </citation>
    <scope>NUCLEOTIDE SEQUENCE</scope>
    <source>
        <strain evidence="2">JCM 14755</strain>
    </source>
</reference>
<keyword evidence="1" id="KW-0812">Transmembrane</keyword>
<feature type="transmembrane region" description="Helical" evidence="1">
    <location>
        <begin position="72"/>
        <end position="91"/>
    </location>
</feature>
<keyword evidence="1" id="KW-0472">Membrane</keyword>
<name>A0A0N7KXS2_9HYPH</name>
<protein>
    <submittedName>
        <fullName evidence="2">Uncharacterized protein</fullName>
    </submittedName>
</protein>
<dbReference type="EMBL" id="LC066375">
    <property type="protein sequence ID" value="BAT27713.1"/>
    <property type="molecule type" value="Genomic_DNA"/>
</dbReference>
<keyword evidence="1" id="KW-1133">Transmembrane helix</keyword>
<evidence type="ECO:0000256" key="1">
    <source>
        <dbReference type="SAM" id="Phobius"/>
    </source>
</evidence>
<dbReference type="AlphaFoldDB" id="A0A0N7KXS2"/>
<accession>A0A0N7KXS2</accession>
<sequence length="192" mass="21100">MGSPLLVLALNVIAALAVAAVLSLTVKTLARTVPGFAWLKATREISRVGTLVEQLRDRDPTRMMMAMIVRQFSIYLILSLVMVAAIVACLATRGSHFDEWFPVAVAVIGLLFQKTHEDYTRASELLQHRNPGIDVVAARVRTFYLAMNDEQRTALDAQLDQLSEDFDTLGQACQRRVPAAPPHDTQAESAPA</sequence>
<dbReference type="OrthoDB" id="9854956at2"/>
<organism evidence="2">
    <name type="scientific">Aureimonas frigidaquae</name>
    <dbReference type="NCBI Taxonomy" id="424757"/>
    <lineage>
        <taxon>Bacteria</taxon>
        <taxon>Pseudomonadati</taxon>
        <taxon>Pseudomonadota</taxon>
        <taxon>Alphaproteobacteria</taxon>
        <taxon>Hyphomicrobiales</taxon>
        <taxon>Aurantimonadaceae</taxon>
        <taxon>Aureimonas</taxon>
    </lineage>
</organism>
<dbReference type="RefSeq" id="WP_062226740.1">
    <property type="nucleotide sequence ID" value="NZ_BBWR01000003.1"/>
</dbReference>
<proteinExistence type="predicted"/>
<evidence type="ECO:0000313" key="2">
    <source>
        <dbReference type="EMBL" id="BAT27713.1"/>
    </source>
</evidence>